<protein>
    <submittedName>
        <fullName evidence="1">Uncharacterized protein</fullName>
    </submittedName>
</protein>
<dbReference type="OrthoDB" id="2376231at2759"/>
<dbReference type="EMBL" id="CAGKOT010000001">
    <property type="protein sequence ID" value="CAB5299991.1"/>
    <property type="molecule type" value="Genomic_DNA"/>
</dbReference>
<evidence type="ECO:0000313" key="2">
    <source>
        <dbReference type="Proteomes" id="UP000684084"/>
    </source>
</evidence>
<name>A0A915YNQ1_9GLOM</name>
<sequence>MSVNCCLNSKNFAITILNDEQTQNPCFRCVCDGKDSGIQASASAAINNMYVQIFGNKTTKYSGLIVMGFDNEAIVRELVADVSFVPIFIRLDKIIIVVSKIGGLSHEGYYGAGPGYFSTLITKYAGKQSLFVQSIEDECSLDIYNEGVKLYHNKNTTPNKIWETIDIHKKYDGVALFGITDPYVQQKLEELNKLEKSKLEKSKNLITCTSDNWENIDILNLIFEQNIKNRKIATSTFSDWSNLFTNWYKQTNTIIQFPTILFQIYPNNYQFQEKELNAWRAMFCAAGCTNITPLVKKKHIIEFGQKHQILRLIGII</sequence>
<dbReference type="Proteomes" id="UP000684084">
    <property type="component" value="Unassembled WGS sequence"/>
</dbReference>
<gene>
    <name evidence="1" type="ORF">CHRIB12_LOCUS774</name>
</gene>
<organism evidence="1 2">
    <name type="scientific">Rhizophagus irregularis</name>
    <dbReference type="NCBI Taxonomy" id="588596"/>
    <lineage>
        <taxon>Eukaryota</taxon>
        <taxon>Fungi</taxon>
        <taxon>Fungi incertae sedis</taxon>
        <taxon>Mucoromycota</taxon>
        <taxon>Glomeromycotina</taxon>
        <taxon>Glomeromycetes</taxon>
        <taxon>Glomerales</taxon>
        <taxon>Glomeraceae</taxon>
        <taxon>Rhizophagus</taxon>
    </lineage>
</organism>
<reference evidence="1" key="1">
    <citation type="submission" date="2020-05" db="EMBL/GenBank/DDBJ databases">
        <authorList>
            <person name="Rincon C."/>
            <person name="Sanders R I."/>
            <person name="Robbins C."/>
            <person name="Chaturvedi A."/>
        </authorList>
    </citation>
    <scope>NUCLEOTIDE SEQUENCE</scope>
    <source>
        <strain evidence="1">CHB12</strain>
    </source>
</reference>
<accession>A0A915YNQ1</accession>
<evidence type="ECO:0000313" key="1">
    <source>
        <dbReference type="EMBL" id="CAB5299991.1"/>
    </source>
</evidence>
<comment type="caution">
    <text evidence="1">The sequence shown here is derived from an EMBL/GenBank/DDBJ whole genome shotgun (WGS) entry which is preliminary data.</text>
</comment>
<proteinExistence type="predicted"/>
<dbReference type="AlphaFoldDB" id="A0A915YNQ1"/>